<keyword evidence="2" id="KW-1185">Reference proteome</keyword>
<evidence type="ECO:0000313" key="2">
    <source>
        <dbReference type="Proteomes" id="UP000006643"/>
    </source>
</evidence>
<dbReference type="EMBL" id="DS028167">
    <property type="protein sequence ID" value="EEY66453.1"/>
    <property type="molecule type" value="Genomic_DNA"/>
</dbReference>
<dbReference type="GeneID" id="9468698"/>
<dbReference type="HOGENOM" id="CLU_1339812_0_0_1"/>
<proteinExistence type="predicted"/>
<protein>
    <submittedName>
        <fullName evidence="1">Uncharacterized protein</fullName>
    </submittedName>
</protein>
<dbReference type="VEuPathDB" id="FungiDB:PITG_17064"/>
<organism evidence="1 2">
    <name type="scientific">Phytophthora infestans (strain T30-4)</name>
    <name type="common">Potato late blight agent</name>
    <dbReference type="NCBI Taxonomy" id="403677"/>
    <lineage>
        <taxon>Eukaryota</taxon>
        <taxon>Sar</taxon>
        <taxon>Stramenopiles</taxon>
        <taxon>Oomycota</taxon>
        <taxon>Peronosporomycetes</taxon>
        <taxon>Peronosporales</taxon>
        <taxon>Peronosporaceae</taxon>
        <taxon>Phytophthora</taxon>
    </lineage>
</organism>
<evidence type="ECO:0000313" key="1">
    <source>
        <dbReference type="EMBL" id="EEY66453.1"/>
    </source>
</evidence>
<reference evidence="2" key="1">
    <citation type="journal article" date="2009" name="Nature">
        <title>Genome sequence and analysis of the Irish potato famine pathogen Phytophthora infestans.</title>
        <authorList>
            <consortium name="The Broad Institute Genome Sequencing Platform"/>
            <person name="Haas B.J."/>
            <person name="Kamoun S."/>
            <person name="Zody M.C."/>
            <person name="Jiang R.H."/>
            <person name="Handsaker R.E."/>
            <person name="Cano L.M."/>
            <person name="Grabherr M."/>
            <person name="Kodira C.D."/>
            <person name="Raffaele S."/>
            <person name="Torto-Alalibo T."/>
            <person name="Bozkurt T.O."/>
            <person name="Ah-Fong A.M."/>
            <person name="Alvarado L."/>
            <person name="Anderson V.L."/>
            <person name="Armstrong M.R."/>
            <person name="Avrova A."/>
            <person name="Baxter L."/>
            <person name="Beynon J."/>
            <person name="Boevink P.C."/>
            <person name="Bollmann S.R."/>
            <person name="Bos J.I."/>
            <person name="Bulone V."/>
            <person name="Cai G."/>
            <person name="Cakir C."/>
            <person name="Carrington J.C."/>
            <person name="Chawner M."/>
            <person name="Conti L."/>
            <person name="Costanzo S."/>
            <person name="Ewan R."/>
            <person name="Fahlgren N."/>
            <person name="Fischbach M.A."/>
            <person name="Fugelstad J."/>
            <person name="Gilroy E.M."/>
            <person name="Gnerre S."/>
            <person name="Green P.J."/>
            <person name="Grenville-Briggs L.J."/>
            <person name="Griffith J."/>
            <person name="Grunwald N.J."/>
            <person name="Horn K."/>
            <person name="Horner N.R."/>
            <person name="Hu C.H."/>
            <person name="Huitema E."/>
            <person name="Jeong D.H."/>
            <person name="Jones A.M."/>
            <person name="Jones J.D."/>
            <person name="Jones R.W."/>
            <person name="Karlsson E.K."/>
            <person name="Kunjeti S.G."/>
            <person name="Lamour K."/>
            <person name="Liu Z."/>
            <person name="Ma L."/>
            <person name="Maclean D."/>
            <person name="Chibucos M.C."/>
            <person name="McDonald H."/>
            <person name="McWalters J."/>
            <person name="Meijer H.J."/>
            <person name="Morgan W."/>
            <person name="Morris P.F."/>
            <person name="Munro C.A."/>
            <person name="O'Neill K."/>
            <person name="Ospina-Giraldo M."/>
            <person name="Pinzon A."/>
            <person name="Pritchard L."/>
            <person name="Ramsahoye B."/>
            <person name="Ren Q."/>
            <person name="Restrepo S."/>
            <person name="Roy S."/>
            <person name="Sadanandom A."/>
            <person name="Savidor A."/>
            <person name="Schornack S."/>
            <person name="Schwartz D.C."/>
            <person name="Schumann U.D."/>
            <person name="Schwessinger B."/>
            <person name="Seyer L."/>
            <person name="Sharpe T."/>
            <person name="Silvar C."/>
            <person name="Song J."/>
            <person name="Studholme D.J."/>
            <person name="Sykes S."/>
            <person name="Thines M."/>
            <person name="van de Vondervoort P.J."/>
            <person name="Phuntumart V."/>
            <person name="Wawra S."/>
            <person name="Weide R."/>
            <person name="Win J."/>
            <person name="Young C."/>
            <person name="Zhou S."/>
            <person name="Fry W."/>
            <person name="Meyers B.C."/>
            <person name="van West P."/>
            <person name="Ristaino J."/>
            <person name="Govers F."/>
            <person name="Birch P.R."/>
            <person name="Whisson S.C."/>
            <person name="Judelson H.S."/>
            <person name="Nusbaum C."/>
        </authorList>
    </citation>
    <scope>NUCLEOTIDE SEQUENCE [LARGE SCALE GENOMIC DNA]</scope>
    <source>
        <strain evidence="2">T30-4</strain>
    </source>
</reference>
<accession>D0NUY1</accession>
<dbReference type="RefSeq" id="XP_002896972.1">
    <property type="nucleotide sequence ID" value="XM_002896926.1"/>
</dbReference>
<sequence length="205" mass="21976">MGIAMYNEANSMIINRYIPGFLPNQTAQSGAANGGPPLLMALFLPTTPVIVPPLHANSKSSLGHFFARIDPLNERKRAIDFVLAHILTLPTPEDSCAAHNGLPNRHLAIGIADGKVPAAPDVAFLDAVVITGPPFASGLAITAEDGREAEFVRTKDAFKQQLQNCSAFFCCSQAVVCIVDLKLREIMRRSPDTSNPPRMANNSAD</sequence>
<dbReference type="Proteomes" id="UP000006643">
    <property type="component" value="Unassembled WGS sequence"/>
</dbReference>
<name>D0NUY1_PHYIT</name>
<dbReference type="InParanoid" id="D0NUY1"/>
<dbReference type="AlphaFoldDB" id="D0NUY1"/>
<dbReference type="KEGG" id="pif:PITG_17064"/>
<gene>
    <name evidence="1" type="ORF">PITG_17064</name>
</gene>